<dbReference type="EnsemblPlants" id="Ma08_t13860.1">
    <property type="protein sequence ID" value="Ma08_p13860.1"/>
    <property type="gene ID" value="Ma08_g13860"/>
</dbReference>
<organism evidence="2 3">
    <name type="scientific">Musa acuminata subsp. malaccensis</name>
    <name type="common">Wild banana</name>
    <name type="synonym">Musa malaccensis</name>
    <dbReference type="NCBI Taxonomy" id="214687"/>
    <lineage>
        <taxon>Eukaryota</taxon>
        <taxon>Viridiplantae</taxon>
        <taxon>Streptophyta</taxon>
        <taxon>Embryophyta</taxon>
        <taxon>Tracheophyta</taxon>
        <taxon>Spermatophyta</taxon>
        <taxon>Magnoliopsida</taxon>
        <taxon>Liliopsida</taxon>
        <taxon>Zingiberales</taxon>
        <taxon>Musaceae</taxon>
        <taxon>Musa</taxon>
    </lineage>
</organism>
<reference evidence="2" key="1">
    <citation type="submission" date="2021-05" db="UniProtKB">
        <authorList>
            <consortium name="EnsemblPlants"/>
        </authorList>
    </citation>
    <scope>IDENTIFICATION</scope>
    <source>
        <strain evidence="2">subsp. malaccensis</strain>
    </source>
</reference>
<evidence type="ECO:0000313" key="3">
    <source>
        <dbReference type="Proteomes" id="UP000012960"/>
    </source>
</evidence>
<accession>A0A804K6C2</accession>
<proteinExistence type="predicted"/>
<evidence type="ECO:0000256" key="1">
    <source>
        <dbReference type="SAM" id="Phobius"/>
    </source>
</evidence>
<feature type="transmembrane region" description="Helical" evidence="1">
    <location>
        <begin position="12"/>
        <end position="32"/>
    </location>
</feature>
<dbReference type="Gramene" id="Ma08_t13860.1">
    <property type="protein sequence ID" value="Ma08_p13860.1"/>
    <property type="gene ID" value="Ma08_g13860"/>
</dbReference>
<dbReference type="InParanoid" id="A0A804K6C2"/>
<keyword evidence="3" id="KW-1185">Reference proteome</keyword>
<protein>
    <submittedName>
        <fullName evidence="2">Uncharacterized protein</fullName>
    </submittedName>
</protein>
<keyword evidence="1" id="KW-1133">Transmembrane helix</keyword>
<keyword evidence="1" id="KW-0812">Transmembrane</keyword>
<keyword evidence="1" id="KW-0472">Membrane</keyword>
<sequence>MSSSFSSATSLSLHVFFLLLCYLSLSLSKYIYM</sequence>
<dbReference type="Proteomes" id="UP000012960">
    <property type="component" value="Unplaced"/>
</dbReference>
<evidence type="ECO:0000313" key="2">
    <source>
        <dbReference type="EnsemblPlants" id="Ma08_p13860.1"/>
    </source>
</evidence>
<dbReference type="AlphaFoldDB" id="A0A804K6C2"/>
<name>A0A804K6C2_MUSAM</name>